<evidence type="ECO:0000259" key="1">
    <source>
        <dbReference type="Pfam" id="PF16111"/>
    </source>
</evidence>
<organism evidence="2 3">
    <name type="scientific">Romboutsia maritimum</name>
    <dbReference type="NCBI Taxonomy" id="2020948"/>
    <lineage>
        <taxon>Bacteria</taxon>
        <taxon>Bacillati</taxon>
        <taxon>Bacillota</taxon>
        <taxon>Clostridia</taxon>
        <taxon>Peptostreptococcales</taxon>
        <taxon>Peptostreptococcaceae</taxon>
        <taxon>Romboutsia</taxon>
    </lineage>
</organism>
<evidence type="ECO:0000313" key="2">
    <source>
        <dbReference type="EMBL" id="RDY22922.1"/>
    </source>
</evidence>
<dbReference type="Proteomes" id="UP000243494">
    <property type="component" value="Unassembled WGS sequence"/>
</dbReference>
<dbReference type="RefSeq" id="WP_095405297.1">
    <property type="nucleotide sequence ID" value="NZ_NOJZ02000023.1"/>
</dbReference>
<evidence type="ECO:0000313" key="3">
    <source>
        <dbReference type="Proteomes" id="UP000243494"/>
    </source>
</evidence>
<keyword evidence="3" id="KW-1185">Reference proteome</keyword>
<reference evidence="2 3" key="1">
    <citation type="journal article" date="2017" name="Genome Announc.">
        <title>Draft Genome Sequence of Romboutsia maritimum sp. nov. Strain CCRI-22766(T), Isolated from Coastal Estuarine Mud.</title>
        <authorList>
            <person name="Maheux A.F."/>
            <person name="Boudreau D.K."/>
            <person name="Berube E."/>
            <person name="Boissinot M."/>
            <person name="Raymond F."/>
            <person name="Brodeur S."/>
            <person name="Corbeil J."/>
            <person name="Brightwell G."/>
            <person name="Broda D."/>
            <person name="Omar R.F."/>
            <person name="Bergeron M.G."/>
        </authorList>
    </citation>
    <scope>NUCLEOTIDE SEQUENCE [LARGE SCALE GENOMIC DNA]</scope>
    <source>
        <strain evidence="2 3">CCRI-22766</strain>
    </source>
</reference>
<accession>A0A371IR19</accession>
<dbReference type="InterPro" id="IPR032256">
    <property type="entry name" value="DUF4829"/>
</dbReference>
<protein>
    <submittedName>
        <fullName evidence="2">DUF4829 domain-containing protein</fullName>
    </submittedName>
</protein>
<feature type="domain" description="DUF4829" evidence="1">
    <location>
        <begin position="37"/>
        <end position="151"/>
    </location>
</feature>
<name>A0A371IR19_9FIRM</name>
<comment type="caution">
    <text evidence="2">The sequence shown here is derived from an EMBL/GenBank/DDBJ whole genome shotgun (WGS) entry which is preliminary data.</text>
</comment>
<dbReference type="AlphaFoldDB" id="A0A371IR19"/>
<proteinExistence type="predicted"/>
<dbReference type="Pfam" id="PF16111">
    <property type="entry name" value="DUF4829"/>
    <property type="match status" value="1"/>
</dbReference>
<dbReference type="EMBL" id="NOJZ02000023">
    <property type="protein sequence ID" value="RDY22922.1"/>
    <property type="molecule type" value="Genomic_DNA"/>
</dbReference>
<dbReference type="OrthoDB" id="1933189at2"/>
<gene>
    <name evidence="2" type="ORF">CHF27_010920</name>
</gene>
<sequence length="152" mass="17801">MKTKKIVCILFILFIIIICFNSLKKQTSLNQNTDPKTTIENSFKFENDHDVNKLKNCYTSNLVDAVCKKDSVDNIESTKLLNLNLVTDETYYQNYINTKDNLKRDDIAIYNVNYYVKFKGLRAEPIDSGEDETYYYVIKEKDSTWKIDSIGY</sequence>